<proteinExistence type="predicted"/>
<accession>A0A5C6RW95</accession>
<evidence type="ECO:0000313" key="2">
    <source>
        <dbReference type="EMBL" id="TXB66225.1"/>
    </source>
</evidence>
<sequence>MAQELNNFEQLLEQQARNIDPVLRKQTEEGLFKTFNSLRLLGQLIDMYVPKMVDVLIAATGGEEGRQEVAAQRTVPPNLGPDGPAHGPATAGEDDNLR</sequence>
<dbReference type="Proteomes" id="UP000321580">
    <property type="component" value="Unassembled WGS sequence"/>
</dbReference>
<evidence type="ECO:0000256" key="1">
    <source>
        <dbReference type="SAM" id="MobiDB-lite"/>
    </source>
</evidence>
<feature type="region of interest" description="Disordered" evidence="1">
    <location>
        <begin position="63"/>
        <end position="98"/>
    </location>
</feature>
<protein>
    <submittedName>
        <fullName evidence="2">Uncharacterized protein</fullName>
    </submittedName>
</protein>
<evidence type="ECO:0000313" key="3">
    <source>
        <dbReference type="Proteomes" id="UP000321580"/>
    </source>
</evidence>
<organism evidence="2 3">
    <name type="scientific">Phaeodactylibacter luteus</name>
    <dbReference type="NCBI Taxonomy" id="1564516"/>
    <lineage>
        <taxon>Bacteria</taxon>
        <taxon>Pseudomonadati</taxon>
        <taxon>Bacteroidota</taxon>
        <taxon>Saprospiria</taxon>
        <taxon>Saprospirales</taxon>
        <taxon>Haliscomenobacteraceae</taxon>
        <taxon>Phaeodactylibacter</taxon>
    </lineage>
</organism>
<dbReference type="RefSeq" id="WP_147166394.1">
    <property type="nucleotide sequence ID" value="NZ_VOOR01000008.1"/>
</dbReference>
<comment type="caution">
    <text evidence="2">The sequence shown here is derived from an EMBL/GenBank/DDBJ whole genome shotgun (WGS) entry which is preliminary data.</text>
</comment>
<dbReference type="OrthoDB" id="1494612at2"/>
<gene>
    <name evidence="2" type="ORF">FRY97_05265</name>
</gene>
<reference evidence="2 3" key="1">
    <citation type="submission" date="2019-08" db="EMBL/GenBank/DDBJ databases">
        <title>Genome of Phaeodactylibacter luteus.</title>
        <authorList>
            <person name="Bowman J.P."/>
        </authorList>
    </citation>
    <scope>NUCLEOTIDE SEQUENCE [LARGE SCALE GENOMIC DNA]</scope>
    <source>
        <strain evidence="2 3">KCTC 42180</strain>
    </source>
</reference>
<name>A0A5C6RW95_9BACT</name>
<dbReference type="EMBL" id="VOOR01000008">
    <property type="protein sequence ID" value="TXB66225.1"/>
    <property type="molecule type" value="Genomic_DNA"/>
</dbReference>
<dbReference type="AlphaFoldDB" id="A0A5C6RW95"/>
<keyword evidence="3" id="KW-1185">Reference proteome</keyword>